<dbReference type="AlphaFoldDB" id="A0A0V0R461"/>
<dbReference type="Proteomes" id="UP000054937">
    <property type="component" value="Unassembled WGS sequence"/>
</dbReference>
<dbReference type="EMBL" id="LDAU01000053">
    <property type="protein sequence ID" value="KRX09265.1"/>
    <property type="molecule type" value="Genomic_DNA"/>
</dbReference>
<organism evidence="1 2">
    <name type="scientific">Pseudocohnilembus persalinus</name>
    <name type="common">Ciliate</name>
    <dbReference type="NCBI Taxonomy" id="266149"/>
    <lineage>
        <taxon>Eukaryota</taxon>
        <taxon>Sar</taxon>
        <taxon>Alveolata</taxon>
        <taxon>Ciliophora</taxon>
        <taxon>Intramacronucleata</taxon>
        <taxon>Oligohymenophorea</taxon>
        <taxon>Scuticociliatia</taxon>
        <taxon>Philasterida</taxon>
        <taxon>Pseudocohnilembidae</taxon>
        <taxon>Pseudocohnilembus</taxon>
    </lineage>
</organism>
<name>A0A0V0R461_PSEPJ</name>
<evidence type="ECO:0000313" key="1">
    <source>
        <dbReference type="EMBL" id="KRX09265.1"/>
    </source>
</evidence>
<keyword evidence="2" id="KW-1185">Reference proteome</keyword>
<dbReference type="InParanoid" id="A0A0V0R461"/>
<sequence length="513" mass="61492">MRDLVSDTQEYDAEFKQSAQEKSFFISQEERNQLKTKFSENNKNEKEEISRFSYFLLQICEFIGQKFQYIHDFFNAQTFNNLNTFKISEWNSKFKQERFLFYEQIEIAQLESFQIDKIENFEKIFAYANSQNGHSALNYLHDFLENNQFFSIYVDDYFHPKFKQLCQESSDLLDQNEQQLTASIQLILEQKNQQSSTYLLNKQINDNFQPNDKKFYIFGISLQEYVVFKSQIIQVINSLLGDEYFQLSEDIYTVANSLKNLSWTEKDDQQIFFKTFWNSVVMIIEQLSRIQNLVKGQGMDFSNFNKENVGTFLFSWDNVQRLFYLIKENSERMMNLFIQDQFEQFNNSVFPPVEKDEEQEYIENYLTEISIGKQQQKPDLKAIISGLDEMDIQNIKVSQVQVDFFAQKGDLKEKLIAEKNQEIWSSEDQEKANAIVNIYFPLISFMLDYFHKVLPKQFSTYKKQIFEQMNQYCTKEKMNEDFFNFWVRQEKDYIDESLNQANLFIDILEKIVI</sequence>
<protein>
    <submittedName>
        <fullName evidence="1">Uncharacterized protein</fullName>
    </submittedName>
</protein>
<comment type="caution">
    <text evidence="1">The sequence shown here is derived from an EMBL/GenBank/DDBJ whole genome shotgun (WGS) entry which is preliminary data.</text>
</comment>
<evidence type="ECO:0000313" key="2">
    <source>
        <dbReference type="Proteomes" id="UP000054937"/>
    </source>
</evidence>
<gene>
    <name evidence="1" type="ORF">PPERSA_05934</name>
</gene>
<reference evidence="1 2" key="1">
    <citation type="journal article" date="2015" name="Sci. Rep.">
        <title>Genome of the facultative scuticociliatosis pathogen Pseudocohnilembus persalinus provides insight into its virulence through horizontal gene transfer.</title>
        <authorList>
            <person name="Xiong J."/>
            <person name="Wang G."/>
            <person name="Cheng J."/>
            <person name="Tian M."/>
            <person name="Pan X."/>
            <person name="Warren A."/>
            <person name="Jiang C."/>
            <person name="Yuan D."/>
            <person name="Miao W."/>
        </authorList>
    </citation>
    <scope>NUCLEOTIDE SEQUENCE [LARGE SCALE GENOMIC DNA]</scope>
    <source>
        <strain evidence="1">36N120E</strain>
    </source>
</reference>
<accession>A0A0V0R461</accession>
<proteinExistence type="predicted"/>